<evidence type="ECO:0000256" key="4">
    <source>
        <dbReference type="ARBA" id="ARBA00022692"/>
    </source>
</evidence>
<keyword evidence="14" id="KW-1185">Reference proteome</keyword>
<evidence type="ECO:0000313" key="13">
    <source>
        <dbReference type="EMBL" id="OMO95338.1"/>
    </source>
</evidence>
<comment type="similarity">
    <text evidence="2">Belongs to the Tom22 family.</text>
</comment>
<dbReference type="Pfam" id="PF04281">
    <property type="entry name" value="Tom22"/>
    <property type="match status" value="1"/>
</dbReference>
<evidence type="ECO:0000256" key="7">
    <source>
        <dbReference type="ARBA" id="ARBA00022989"/>
    </source>
</evidence>
<evidence type="ECO:0000256" key="5">
    <source>
        <dbReference type="ARBA" id="ARBA00022787"/>
    </source>
</evidence>
<dbReference type="OrthoDB" id="10016939at2759"/>
<evidence type="ECO:0000256" key="12">
    <source>
        <dbReference type="SAM" id="Phobius"/>
    </source>
</evidence>
<evidence type="ECO:0000256" key="1">
    <source>
        <dbReference type="ARBA" id="ARBA00004572"/>
    </source>
</evidence>
<keyword evidence="6" id="KW-0653">Protein transport</keyword>
<keyword evidence="3" id="KW-0813">Transport</keyword>
<evidence type="ECO:0000256" key="9">
    <source>
        <dbReference type="ARBA" id="ARBA00023128"/>
    </source>
</evidence>
<keyword evidence="4 12" id="KW-0812">Transmembrane</keyword>
<evidence type="ECO:0000256" key="6">
    <source>
        <dbReference type="ARBA" id="ARBA00022927"/>
    </source>
</evidence>
<keyword evidence="8" id="KW-0811">Translocation</keyword>
<evidence type="ECO:0000256" key="11">
    <source>
        <dbReference type="ARBA" id="ARBA00023170"/>
    </source>
</evidence>
<dbReference type="GO" id="GO:0005741">
    <property type="term" value="C:mitochondrial outer membrane"/>
    <property type="evidence" value="ECO:0007669"/>
    <property type="project" value="UniProtKB-SubCell"/>
</dbReference>
<dbReference type="InterPro" id="IPR017411">
    <property type="entry name" value="Tom22_pln"/>
</dbReference>
<dbReference type="InterPro" id="IPR005683">
    <property type="entry name" value="Tom22"/>
</dbReference>
<comment type="subcellular location">
    <subcellularLocation>
        <location evidence="1">Mitochondrion outer membrane</location>
        <topology evidence="1">Single-pass membrane protein</topology>
    </subcellularLocation>
</comment>
<evidence type="ECO:0000256" key="2">
    <source>
        <dbReference type="ARBA" id="ARBA00009874"/>
    </source>
</evidence>
<dbReference type="EMBL" id="AWUE01015848">
    <property type="protein sequence ID" value="OMO95338.1"/>
    <property type="molecule type" value="Genomic_DNA"/>
</dbReference>
<dbReference type="PANTHER" id="PTHR46867">
    <property type="entry name" value="MITOCHONDRIAL IMPORT RECEPTOR SUBUNIT TOM9-2"/>
    <property type="match status" value="1"/>
</dbReference>
<name>A0A1R3JKK6_9ROSI</name>
<evidence type="ECO:0000256" key="8">
    <source>
        <dbReference type="ARBA" id="ARBA00023010"/>
    </source>
</evidence>
<feature type="transmembrane region" description="Helical" evidence="12">
    <location>
        <begin position="55"/>
        <end position="74"/>
    </location>
</feature>
<dbReference type="Proteomes" id="UP000187203">
    <property type="component" value="Unassembled WGS sequence"/>
</dbReference>
<comment type="caution">
    <text evidence="13">The sequence shown here is derived from an EMBL/GenBank/DDBJ whole genome shotgun (WGS) entry which is preliminary data.</text>
</comment>
<evidence type="ECO:0000256" key="10">
    <source>
        <dbReference type="ARBA" id="ARBA00023136"/>
    </source>
</evidence>
<keyword evidence="11" id="KW-0675">Receptor</keyword>
<reference evidence="14" key="1">
    <citation type="submission" date="2013-09" db="EMBL/GenBank/DDBJ databases">
        <title>Corchorus olitorius genome sequencing.</title>
        <authorList>
            <person name="Alam M."/>
            <person name="Haque M.S."/>
            <person name="Islam M.S."/>
            <person name="Emdad E.M."/>
            <person name="Islam M.M."/>
            <person name="Ahmed B."/>
            <person name="Halim A."/>
            <person name="Hossen Q.M.M."/>
            <person name="Hossain M.Z."/>
            <person name="Ahmed R."/>
            <person name="Khan M.M."/>
            <person name="Islam R."/>
            <person name="Rashid M.M."/>
            <person name="Khan S.A."/>
            <person name="Rahman M.S."/>
            <person name="Alam M."/>
            <person name="Yahiya A.S."/>
            <person name="Khan M.S."/>
            <person name="Azam M.S."/>
            <person name="Haque T."/>
            <person name="Lashkar M.Z.H."/>
            <person name="Akhand A.I."/>
            <person name="Morshed G."/>
            <person name="Roy S."/>
            <person name="Uddin K.S."/>
            <person name="Rabeya T."/>
            <person name="Hossain A.S."/>
            <person name="Chowdhury A."/>
            <person name="Snigdha A.R."/>
            <person name="Mortoza M.S."/>
            <person name="Matin S.A."/>
            <person name="Hoque S.M.E."/>
            <person name="Islam M.K."/>
            <person name="Roy D.K."/>
            <person name="Haider R."/>
            <person name="Moosa M.M."/>
            <person name="Elias S.M."/>
            <person name="Hasan A.M."/>
            <person name="Jahan S."/>
            <person name="Shafiuddin M."/>
            <person name="Mahmood N."/>
            <person name="Shommy N.S."/>
        </authorList>
    </citation>
    <scope>NUCLEOTIDE SEQUENCE [LARGE SCALE GENOMIC DNA]</scope>
    <source>
        <strain evidence="14">cv. O-4</strain>
    </source>
</reference>
<keyword evidence="5" id="KW-1000">Mitochondrion outer membrane</keyword>
<dbReference type="AlphaFoldDB" id="A0A1R3JKK6"/>
<dbReference type="PANTHER" id="PTHR46867:SF4">
    <property type="entry name" value="MITOCHONDRIAL IMPORT RECEPTOR SUBUNIT TOM9-2"/>
    <property type="match status" value="1"/>
</dbReference>
<proteinExistence type="inferred from homology"/>
<keyword evidence="7 12" id="KW-1133">Transmembrane helix</keyword>
<protein>
    <submittedName>
        <fullName evidence="13">Mitochondrial outer membrane translocase complex, subunit Tom22</fullName>
    </submittedName>
</protein>
<sequence>MAFTGKGKKLGRGQNDGDKGIISKLSQAVSESPLTEATVRVANVTKKLIKSSGKAAWYAGTTLLIVGVPLMIAMDREWQMNDQDLQQQTLLLGSPTVY</sequence>
<evidence type="ECO:0000313" key="14">
    <source>
        <dbReference type="Proteomes" id="UP000187203"/>
    </source>
</evidence>
<keyword evidence="10 12" id="KW-0472">Membrane</keyword>
<gene>
    <name evidence="13" type="ORF">COLO4_15962</name>
</gene>
<accession>A0A1R3JKK6</accession>
<dbReference type="CDD" id="cd22884">
    <property type="entry name" value="TOM22"/>
    <property type="match status" value="1"/>
</dbReference>
<evidence type="ECO:0000256" key="3">
    <source>
        <dbReference type="ARBA" id="ARBA00022448"/>
    </source>
</evidence>
<organism evidence="13 14">
    <name type="scientific">Corchorus olitorius</name>
    <dbReference type="NCBI Taxonomy" id="93759"/>
    <lineage>
        <taxon>Eukaryota</taxon>
        <taxon>Viridiplantae</taxon>
        <taxon>Streptophyta</taxon>
        <taxon>Embryophyta</taxon>
        <taxon>Tracheophyta</taxon>
        <taxon>Spermatophyta</taxon>
        <taxon>Magnoliopsida</taxon>
        <taxon>eudicotyledons</taxon>
        <taxon>Gunneridae</taxon>
        <taxon>Pentapetalae</taxon>
        <taxon>rosids</taxon>
        <taxon>malvids</taxon>
        <taxon>Malvales</taxon>
        <taxon>Malvaceae</taxon>
        <taxon>Grewioideae</taxon>
        <taxon>Apeibeae</taxon>
        <taxon>Corchorus</taxon>
    </lineage>
</organism>
<dbReference type="GO" id="GO:0006886">
    <property type="term" value="P:intracellular protein transport"/>
    <property type="evidence" value="ECO:0007669"/>
    <property type="project" value="InterPro"/>
</dbReference>
<dbReference type="STRING" id="93759.A0A1R3JKK6"/>
<keyword evidence="9" id="KW-0496">Mitochondrion</keyword>